<organism evidence="2 3">
    <name type="scientific">Williamsia herbipolensis</name>
    <dbReference type="NCBI Taxonomy" id="1603258"/>
    <lineage>
        <taxon>Bacteria</taxon>
        <taxon>Bacillati</taxon>
        <taxon>Actinomycetota</taxon>
        <taxon>Actinomycetes</taxon>
        <taxon>Mycobacteriales</taxon>
        <taxon>Nocardiaceae</taxon>
        <taxon>Williamsia</taxon>
    </lineage>
</organism>
<dbReference type="Pfam" id="PF12146">
    <property type="entry name" value="Hydrolase_4"/>
    <property type="match status" value="1"/>
</dbReference>
<dbReference type="EMBL" id="CP108021">
    <property type="protein sequence ID" value="WUM20432.1"/>
    <property type="molecule type" value="Genomic_DNA"/>
</dbReference>
<gene>
    <name evidence="2" type="ORF">OG579_00835</name>
</gene>
<evidence type="ECO:0000313" key="2">
    <source>
        <dbReference type="EMBL" id="WUM20432.1"/>
    </source>
</evidence>
<keyword evidence="3" id="KW-1185">Reference proteome</keyword>
<dbReference type="GO" id="GO:0016787">
    <property type="term" value="F:hydrolase activity"/>
    <property type="evidence" value="ECO:0007669"/>
    <property type="project" value="UniProtKB-KW"/>
</dbReference>
<protein>
    <submittedName>
        <fullName evidence="2">Alpha/beta hydrolase</fullName>
    </submittedName>
</protein>
<dbReference type="InterPro" id="IPR022742">
    <property type="entry name" value="Hydrolase_4"/>
</dbReference>
<reference evidence="2 3" key="1">
    <citation type="submission" date="2022-10" db="EMBL/GenBank/DDBJ databases">
        <title>The complete genomes of actinobacterial strains from the NBC collection.</title>
        <authorList>
            <person name="Joergensen T.S."/>
            <person name="Alvarez Arevalo M."/>
            <person name="Sterndorff E.B."/>
            <person name="Faurdal D."/>
            <person name="Vuksanovic O."/>
            <person name="Mourched A.-S."/>
            <person name="Charusanti P."/>
            <person name="Shaw S."/>
            <person name="Blin K."/>
            <person name="Weber T."/>
        </authorList>
    </citation>
    <scope>NUCLEOTIDE SEQUENCE [LARGE SCALE GENOMIC DNA]</scope>
    <source>
        <strain evidence="2 3">NBC_00319</strain>
    </source>
</reference>
<dbReference type="Proteomes" id="UP001432128">
    <property type="component" value="Chromosome"/>
</dbReference>
<dbReference type="RefSeq" id="WP_328857742.1">
    <property type="nucleotide sequence ID" value="NZ_CP108021.1"/>
</dbReference>
<evidence type="ECO:0000259" key="1">
    <source>
        <dbReference type="Pfam" id="PF12146"/>
    </source>
</evidence>
<dbReference type="AlphaFoldDB" id="A0AAU4K331"/>
<proteinExistence type="predicted"/>
<dbReference type="Gene3D" id="3.40.50.1820">
    <property type="entry name" value="alpha/beta hydrolase"/>
    <property type="match status" value="1"/>
</dbReference>
<feature type="domain" description="Serine aminopeptidase S33" evidence="1">
    <location>
        <begin position="49"/>
        <end position="198"/>
    </location>
</feature>
<keyword evidence="2" id="KW-0378">Hydrolase</keyword>
<sequence length="354" mass="38226">MAHDWEPDVLGPDFAALTIDLGPDPDGEGTVTATLVRHLRSESDADVAAPRPSVLYVHGFTDYFFQAPLATAFADAGYDFYALDLRKCGRSRKPGHTPHFISDLSLYDAELGAALDVIDAAAPGTPVVVAAHSTGGLITALWLDRLRATDPGRHGRVTGQVLNSPWFDLQGAPALRSWGTVLVRTIARVAPYRVLPNRLPGGYGESLHVSAHGEWEYDLDLKPLGGFPVTFGFLATVRRGHAALHRGIDTGVPSLVLRSARSVLGGPYRPEIDTADTVLDTEQIARWSGCLGNRVTAVPIDGARHDVFLSREEPRAVAYAELSRWLTENTATLSIRRSVEPPPTGSSRVTRDVS</sequence>
<accession>A0AAU4K331</accession>
<evidence type="ECO:0000313" key="3">
    <source>
        <dbReference type="Proteomes" id="UP001432128"/>
    </source>
</evidence>
<name>A0AAU4K331_9NOCA</name>
<dbReference type="SUPFAM" id="SSF53474">
    <property type="entry name" value="alpha/beta-Hydrolases"/>
    <property type="match status" value="1"/>
</dbReference>
<dbReference type="KEGG" id="whr:OG579_00835"/>
<dbReference type="InterPro" id="IPR029058">
    <property type="entry name" value="AB_hydrolase_fold"/>
</dbReference>